<dbReference type="PANTHER" id="PTHR12442">
    <property type="entry name" value="DYNEIN INTERMEDIATE CHAIN"/>
    <property type="match status" value="1"/>
</dbReference>
<organism evidence="7 8">
    <name type="scientific">Vitrella brassicaformis (strain CCMP3155)</name>
    <dbReference type="NCBI Taxonomy" id="1169540"/>
    <lineage>
        <taxon>Eukaryota</taxon>
        <taxon>Sar</taxon>
        <taxon>Alveolata</taxon>
        <taxon>Colpodellida</taxon>
        <taxon>Vitrellaceae</taxon>
        <taxon>Vitrella</taxon>
    </lineage>
</organism>
<keyword evidence="8" id="KW-1185">Reference proteome</keyword>
<dbReference type="STRING" id="1169540.A0A0G4FVK6"/>
<dbReference type="OMA" id="EPMLTHH"/>
<dbReference type="InterPro" id="IPR015943">
    <property type="entry name" value="WD40/YVTN_repeat-like_dom_sf"/>
</dbReference>
<dbReference type="GO" id="GO:0036156">
    <property type="term" value="C:inner dynein arm"/>
    <property type="evidence" value="ECO:0007669"/>
    <property type="project" value="TreeGrafter"/>
</dbReference>
<protein>
    <submittedName>
        <fullName evidence="7">Uncharacterized protein</fullName>
    </submittedName>
</protein>
<keyword evidence="3" id="KW-0853">WD repeat</keyword>
<dbReference type="InterPro" id="IPR050687">
    <property type="entry name" value="Dynein_IC"/>
</dbReference>
<dbReference type="GO" id="GO:0045503">
    <property type="term" value="F:dynein light chain binding"/>
    <property type="evidence" value="ECO:0007669"/>
    <property type="project" value="TreeGrafter"/>
</dbReference>
<dbReference type="GO" id="GO:0045504">
    <property type="term" value="F:dynein heavy chain binding"/>
    <property type="evidence" value="ECO:0007669"/>
    <property type="project" value="TreeGrafter"/>
</dbReference>
<name>A0A0G4FVK6_VITBC</name>
<evidence type="ECO:0000256" key="3">
    <source>
        <dbReference type="ARBA" id="ARBA00022574"/>
    </source>
</evidence>
<keyword evidence="5" id="KW-0175">Coiled coil</keyword>
<reference evidence="7 8" key="1">
    <citation type="submission" date="2014-11" db="EMBL/GenBank/DDBJ databases">
        <authorList>
            <person name="Zhu J."/>
            <person name="Qi W."/>
            <person name="Song R."/>
        </authorList>
    </citation>
    <scope>NUCLEOTIDE SEQUENCE [LARGE SCALE GENOMIC DNA]</scope>
</reference>
<dbReference type="EMBL" id="CDMY01000503">
    <property type="protein sequence ID" value="CEM18576.1"/>
    <property type="molecule type" value="Genomic_DNA"/>
</dbReference>
<keyword evidence="2" id="KW-0963">Cytoplasm</keyword>
<dbReference type="SMART" id="SM00320">
    <property type="entry name" value="WD40"/>
    <property type="match status" value="4"/>
</dbReference>
<evidence type="ECO:0000313" key="8">
    <source>
        <dbReference type="Proteomes" id="UP000041254"/>
    </source>
</evidence>
<dbReference type="GO" id="GO:0036159">
    <property type="term" value="P:inner dynein arm assembly"/>
    <property type="evidence" value="ECO:0007669"/>
    <property type="project" value="TreeGrafter"/>
</dbReference>
<dbReference type="Proteomes" id="UP000041254">
    <property type="component" value="Unassembled WGS sequence"/>
</dbReference>
<proteinExistence type="predicted"/>
<evidence type="ECO:0000256" key="2">
    <source>
        <dbReference type="ARBA" id="ARBA00022490"/>
    </source>
</evidence>
<evidence type="ECO:0000313" key="7">
    <source>
        <dbReference type="EMBL" id="CEM18576.1"/>
    </source>
</evidence>
<sequence length="871" mass="98382">MGVDDEVDFVEGEMEVDEAAAEGGQQEEEEEEIPELTEEDIIDRLNVEDLLEEGMEGVGEFFVNSSNFVRMGLVPADEPESEPLAFKYFTKQEAMQEVQRVGFNSDWHEHSDVLKKWSLEHLLLIRDPNRIYGQNYAWPHTPKAFQMLKQRIDELKQKVVDDYYAQMKGGRAGEGEEEAEGAEAVDEDAHIVVKDEPIAPQPWQSDTAEETAREVALLHLPGEEGVDGGKVSRRRYKVVISRKRQHFGAQMRFNDSAENIHSCRPQKDPNYALHRKELHLGIQAVPTYCQQNTQTPWFRPVNSSSQYNSDDFLNQDLYSEKELERLNEFLSRVAWGVEEALQQNETFDIYQDEFANLGDDDLGVGARSSASIREVRNFHDLTYSKSKLLASIDWLPGSTTIVAVSCIENMTFDEQAELSGKGNTAVVLVWSFHDFIIPQAVLVSLSDVSVIRFNPQTPNLLIGGCNSGQLVMWRIDSSLIGGAGGQNVSRQNTIEDDRSGGIPHVHQLIASSIDESHKKTVTGIQWVPEGIEFEKRGRMSYKKESVGLKYVISIAGDGQLLIWDLNQALQNYSEPDFVWRPIFHVQLQRQDSGTEMGCCDLLLPHCDPADFSCYFISATEEGELIYGDWGAKGEEDRKPEYVKKLLKASKSFRPTVALERSPFFPSVMLTVTDWAFYLWREGTSHPIFTSQSSPSHFATGVWSTSRPGVLYLGRMDGILEIWDFCDQSHKPSLTHTVTSVAITSLAFQKTSKKPDALAQLAVGDENGNLHILALPKNLTKQAGNEMRTMSDFFAREDSRVEYCQAKLTDLRQMAEELEKKKQMDGELMEITEIRDDEDKLLERAEAEYRALEKQFKEALGLSDEPPNGGTQ</sequence>
<dbReference type="InParanoid" id="A0A0G4FVK6"/>
<feature type="region of interest" description="Disordered" evidence="6">
    <location>
        <begin position="1"/>
        <end position="36"/>
    </location>
</feature>
<accession>A0A0G4FVK6</accession>
<gene>
    <name evidence="7" type="ORF">Vbra_9449</name>
</gene>
<comment type="subcellular location">
    <subcellularLocation>
        <location evidence="1">Cytoplasm</location>
    </subcellularLocation>
</comment>
<dbReference type="AlphaFoldDB" id="A0A0G4FVK6"/>
<evidence type="ECO:0000256" key="4">
    <source>
        <dbReference type="ARBA" id="ARBA00022737"/>
    </source>
</evidence>
<dbReference type="InterPro" id="IPR036322">
    <property type="entry name" value="WD40_repeat_dom_sf"/>
</dbReference>
<dbReference type="PANTHER" id="PTHR12442:SF5">
    <property type="entry name" value="DYNEIN AXONEMAL INTERMEDIATE CHAIN 3"/>
    <property type="match status" value="1"/>
</dbReference>
<evidence type="ECO:0000256" key="5">
    <source>
        <dbReference type="SAM" id="Coils"/>
    </source>
</evidence>
<dbReference type="SUPFAM" id="SSF50978">
    <property type="entry name" value="WD40 repeat-like"/>
    <property type="match status" value="1"/>
</dbReference>
<dbReference type="OrthoDB" id="366230at2759"/>
<evidence type="ECO:0000256" key="1">
    <source>
        <dbReference type="ARBA" id="ARBA00004496"/>
    </source>
</evidence>
<dbReference type="PhylomeDB" id="A0A0G4FVK6"/>
<dbReference type="InterPro" id="IPR001680">
    <property type="entry name" value="WD40_rpt"/>
</dbReference>
<evidence type="ECO:0000256" key="6">
    <source>
        <dbReference type="SAM" id="MobiDB-lite"/>
    </source>
</evidence>
<feature type="coiled-coil region" evidence="5">
    <location>
        <begin position="800"/>
        <end position="861"/>
    </location>
</feature>
<dbReference type="GO" id="GO:0060294">
    <property type="term" value="P:cilium movement involved in cell motility"/>
    <property type="evidence" value="ECO:0007669"/>
    <property type="project" value="TreeGrafter"/>
</dbReference>
<dbReference type="Gene3D" id="2.130.10.10">
    <property type="entry name" value="YVTN repeat-like/Quinoprotein amine dehydrogenase"/>
    <property type="match status" value="2"/>
</dbReference>
<keyword evidence="4" id="KW-0677">Repeat</keyword>
<dbReference type="VEuPathDB" id="CryptoDB:Vbra_9449"/>